<dbReference type="EMBL" id="CM023471">
    <property type="protein sequence ID" value="KAH7966349.1"/>
    <property type="molecule type" value="Genomic_DNA"/>
</dbReference>
<reference evidence="1" key="1">
    <citation type="submission" date="2020-05" db="EMBL/GenBank/DDBJ databases">
        <title>Large-scale comparative analyses of tick genomes elucidate their genetic diversity and vector capacities.</title>
        <authorList>
            <person name="Jia N."/>
            <person name="Wang J."/>
            <person name="Shi W."/>
            <person name="Du L."/>
            <person name="Sun Y."/>
            <person name="Zhan W."/>
            <person name="Jiang J."/>
            <person name="Wang Q."/>
            <person name="Zhang B."/>
            <person name="Ji P."/>
            <person name="Sakyi L.B."/>
            <person name="Cui X."/>
            <person name="Yuan T."/>
            <person name="Jiang B."/>
            <person name="Yang W."/>
            <person name="Lam T.T.-Y."/>
            <person name="Chang Q."/>
            <person name="Ding S."/>
            <person name="Wang X."/>
            <person name="Zhu J."/>
            <person name="Ruan X."/>
            <person name="Zhao L."/>
            <person name="Wei J."/>
            <person name="Que T."/>
            <person name="Du C."/>
            <person name="Cheng J."/>
            <person name="Dai P."/>
            <person name="Han X."/>
            <person name="Huang E."/>
            <person name="Gao Y."/>
            <person name="Liu J."/>
            <person name="Shao H."/>
            <person name="Ye R."/>
            <person name="Li L."/>
            <person name="Wei W."/>
            <person name="Wang X."/>
            <person name="Wang C."/>
            <person name="Yang T."/>
            <person name="Huo Q."/>
            <person name="Li W."/>
            <person name="Guo W."/>
            <person name="Chen H."/>
            <person name="Zhou L."/>
            <person name="Ni X."/>
            <person name="Tian J."/>
            <person name="Zhou Y."/>
            <person name="Sheng Y."/>
            <person name="Liu T."/>
            <person name="Pan Y."/>
            <person name="Xia L."/>
            <person name="Li J."/>
            <person name="Zhao F."/>
            <person name="Cao W."/>
        </authorList>
    </citation>
    <scope>NUCLEOTIDE SEQUENCE</scope>
    <source>
        <strain evidence="1">Dsil-2018</strain>
    </source>
</reference>
<comment type="caution">
    <text evidence="1">The sequence shown here is derived from an EMBL/GenBank/DDBJ whole genome shotgun (WGS) entry which is preliminary data.</text>
</comment>
<sequence length="175" mass="19313">MNWRKEISTLISVRTGGRRTVAAWTAFDRINSSVGWVSWLPWELQQRLLIGDSPELVPEPFRGLLLTKRYPSEQPPVYTPEEGRIFCPLCRVAETKAGSLHRARLAAAALCNPGLQPPVPGTVEAAVALLWSLPPHLLREEVFAAHQEHPPGAKVLAPPAPQAPMEDLLDHDMAP</sequence>
<keyword evidence="2" id="KW-1185">Reference proteome</keyword>
<accession>A0ACB8DE10</accession>
<dbReference type="Proteomes" id="UP000821865">
    <property type="component" value="Chromosome 2"/>
</dbReference>
<organism evidence="1 2">
    <name type="scientific">Dermacentor silvarum</name>
    <name type="common">Tick</name>
    <dbReference type="NCBI Taxonomy" id="543639"/>
    <lineage>
        <taxon>Eukaryota</taxon>
        <taxon>Metazoa</taxon>
        <taxon>Ecdysozoa</taxon>
        <taxon>Arthropoda</taxon>
        <taxon>Chelicerata</taxon>
        <taxon>Arachnida</taxon>
        <taxon>Acari</taxon>
        <taxon>Parasitiformes</taxon>
        <taxon>Ixodida</taxon>
        <taxon>Ixodoidea</taxon>
        <taxon>Ixodidae</taxon>
        <taxon>Rhipicephalinae</taxon>
        <taxon>Dermacentor</taxon>
    </lineage>
</organism>
<proteinExistence type="predicted"/>
<gene>
    <name evidence="1" type="ORF">HPB49_015455</name>
</gene>
<name>A0ACB8DE10_DERSI</name>
<evidence type="ECO:0000313" key="1">
    <source>
        <dbReference type="EMBL" id="KAH7966349.1"/>
    </source>
</evidence>
<evidence type="ECO:0000313" key="2">
    <source>
        <dbReference type="Proteomes" id="UP000821865"/>
    </source>
</evidence>
<protein>
    <submittedName>
        <fullName evidence="1">Uncharacterized protein</fullName>
    </submittedName>
</protein>